<dbReference type="InterPro" id="IPR010987">
    <property type="entry name" value="Glutathione-S-Trfase_C-like"/>
</dbReference>
<dbReference type="InterPro" id="IPR004046">
    <property type="entry name" value="GST_C"/>
</dbReference>
<organism evidence="3 4">
    <name type="scientific">Marasmiellus scandens</name>
    <dbReference type="NCBI Taxonomy" id="2682957"/>
    <lineage>
        <taxon>Eukaryota</taxon>
        <taxon>Fungi</taxon>
        <taxon>Dikarya</taxon>
        <taxon>Basidiomycota</taxon>
        <taxon>Agaricomycotina</taxon>
        <taxon>Agaricomycetes</taxon>
        <taxon>Agaricomycetidae</taxon>
        <taxon>Agaricales</taxon>
        <taxon>Marasmiineae</taxon>
        <taxon>Omphalotaceae</taxon>
        <taxon>Marasmiellus</taxon>
    </lineage>
</organism>
<evidence type="ECO:0000313" key="4">
    <source>
        <dbReference type="Proteomes" id="UP001498398"/>
    </source>
</evidence>
<dbReference type="Pfam" id="PF13409">
    <property type="entry name" value="GST_N_2"/>
    <property type="match status" value="1"/>
</dbReference>
<dbReference type="PANTHER" id="PTHR42673">
    <property type="entry name" value="MALEYLACETOACETATE ISOMERASE"/>
    <property type="match status" value="1"/>
</dbReference>
<comment type="caution">
    <text evidence="3">The sequence shown here is derived from an EMBL/GenBank/DDBJ whole genome shotgun (WGS) entry which is preliminary data.</text>
</comment>
<evidence type="ECO:0000259" key="2">
    <source>
        <dbReference type="PROSITE" id="PS50405"/>
    </source>
</evidence>
<proteinExistence type="predicted"/>
<keyword evidence="4" id="KW-1185">Reference proteome</keyword>
<gene>
    <name evidence="3" type="primary">GSTZ1_2</name>
    <name evidence="3" type="ORF">VKT23_013619</name>
</gene>
<dbReference type="GO" id="GO:0016034">
    <property type="term" value="F:maleylacetoacetate isomerase activity"/>
    <property type="evidence" value="ECO:0007669"/>
    <property type="project" value="UniProtKB-EC"/>
</dbReference>
<evidence type="ECO:0000259" key="1">
    <source>
        <dbReference type="PROSITE" id="PS50404"/>
    </source>
</evidence>
<dbReference type="InterPro" id="IPR004045">
    <property type="entry name" value="Glutathione_S-Trfase_N"/>
</dbReference>
<dbReference type="Pfam" id="PF00043">
    <property type="entry name" value="GST_C"/>
    <property type="match status" value="1"/>
</dbReference>
<name>A0ABR1J2W1_9AGAR</name>
<dbReference type="PROSITE" id="PS50405">
    <property type="entry name" value="GST_CTER"/>
    <property type="match status" value="1"/>
</dbReference>
<dbReference type="PANTHER" id="PTHR42673:SF4">
    <property type="entry name" value="MALEYLACETOACETATE ISOMERASE"/>
    <property type="match status" value="1"/>
</dbReference>
<feature type="domain" description="GST C-terminal" evidence="2">
    <location>
        <begin position="124"/>
        <end position="255"/>
    </location>
</feature>
<reference evidence="3 4" key="1">
    <citation type="submission" date="2024-01" db="EMBL/GenBank/DDBJ databases">
        <title>A draft genome for the cacao thread blight pathogen Marasmiellus scandens.</title>
        <authorList>
            <person name="Baruah I.K."/>
            <person name="Leung J."/>
            <person name="Bukari Y."/>
            <person name="Amoako-Attah I."/>
            <person name="Meinhardt L.W."/>
            <person name="Bailey B.A."/>
            <person name="Cohen S.P."/>
        </authorList>
    </citation>
    <scope>NUCLEOTIDE SEQUENCE [LARGE SCALE GENOMIC DNA]</scope>
    <source>
        <strain evidence="3 4">GH-19</strain>
    </source>
</reference>
<dbReference type="EC" id="5.2.1.2" evidence="3"/>
<protein>
    <submittedName>
        <fullName evidence="3">Glutathione S-transferase zeta-1</fullName>
        <ecNumber evidence="3">5.2.1.2</ecNumber>
    </submittedName>
</protein>
<dbReference type="SFLD" id="SFLDS00019">
    <property type="entry name" value="Glutathione_Transferase_(cytos"/>
    <property type="match status" value="1"/>
</dbReference>
<dbReference type="SUPFAM" id="SSF52833">
    <property type="entry name" value="Thioredoxin-like"/>
    <property type="match status" value="1"/>
</dbReference>
<dbReference type="EMBL" id="JBANRG010000037">
    <property type="protein sequence ID" value="KAK7448887.1"/>
    <property type="molecule type" value="Genomic_DNA"/>
</dbReference>
<dbReference type="PROSITE" id="PS50404">
    <property type="entry name" value="GST_NTER"/>
    <property type="match status" value="1"/>
</dbReference>
<accession>A0ABR1J2W1</accession>
<dbReference type="InterPro" id="IPR036249">
    <property type="entry name" value="Thioredoxin-like_sf"/>
</dbReference>
<dbReference type="SUPFAM" id="SSF47616">
    <property type="entry name" value="GST C-terminal domain-like"/>
    <property type="match status" value="1"/>
</dbReference>
<evidence type="ECO:0000313" key="3">
    <source>
        <dbReference type="EMBL" id="KAK7448887.1"/>
    </source>
</evidence>
<keyword evidence="3" id="KW-0413">Isomerase</keyword>
<feature type="domain" description="GST N-terminal" evidence="1">
    <location>
        <begin position="14"/>
        <end position="117"/>
    </location>
</feature>
<dbReference type="Gene3D" id="1.20.1050.10">
    <property type="match status" value="1"/>
</dbReference>
<dbReference type="InterPro" id="IPR036282">
    <property type="entry name" value="Glutathione-S-Trfase_C_sf"/>
</dbReference>
<dbReference type="Proteomes" id="UP001498398">
    <property type="component" value="Unassembled WGS sequence"/>
</dbReference>
<sequence length="255" mass="28290">MSTIANQAFRFRPTALHLYTTPYSGCSARVRITASLKSIRDSIPIQYHTIDYSGAEHRTEKYRSLNPNASLPTLVVEYTQHDTSAANQDMTGEKHTLTITQSLAILDWLEQNFPSPPLLPDSSNPWARAKVLELASLVACDIQPPQSTRYRQKIAADYGGDGDAWARFVYERGLSVYETLLARSSGGLADTNGKYSVGDQVTLADVCLVPAAQGALRVGIDLKKWPLVKEIVEECWKLPQFQQEGLGQHGRLDPR</sequence>
<dbReference type="InterPro" id="IPR040079">
    <property type="entry name" value="Glutathione_S-Trfase"/>
</dbReference>
<dbReference type="Gene3D" id="3.40.30.10">
    <property type="entry name" value="Glutaredoxin"/>
    <property type="match status" value="1"/>
</dbReference>